<dbReference type="RefSeq" id="WP_105328680.1">
    <property type="nucleotide sequence ID" value="NZ_PUHY01000005.1"/>
</dbReference>
<dbReference type="PROSITE" id="PS00409">
    <property type="entry name" value="PROKAR_NTER_METHYL"/>
    <property type="match status" value="1"/>
</dbReference>
<sequence>MRGRRGFTLVELLVVIAIIGVLIALLLPAVQQAREAARRMSCSNNLKQIVLSMHNYESAMRQFPPIGESISYSFSVQAQLLPFCEQANLQDLIDFDIPLGHPRNGVSPEHVLPAKTPVEFFNCPSDDSPAVKTVETARGGPFDYAGINYCVNVGSGSGEYVSFGDPTDGISWAGAKVKFRDVTDGTSNTVAFAETLMGPGYEATSTPDPRSMQKYIAGGSGRNISDMQAMRAYYDANDLSGFLGQVTGWDGQRGTAWIRGFGSGGGAINGYITPNSSFPDMSIRAYIVMGPRSNHPGGAMTAFVDGSVHFLPDTINAATQRRLFARNDGQVVGEY</sequence>
<evidence type="ECO:0000313" key="3">
    <source>
        <dbReference type="Proteomes" id="UP000238322"/>
    </source>
</evidence>
<proteinExistence type="predicted"/>
<protein>
    <submittedName>
        <fullName evidence="2">Prepilin-type cleavage/methylation domain-containing protein</fullName>
    </submittedName>
</protein>
<dbReference type="PANTHER" id="PTHR30093:SF2">
    <property type="entry name" value="TYPE II SECRETION SYSTEM PROTEIN H"/>
    <property type="match status" value="1"/>
</dbReference>
<dbReference type="SUPFAM" id="SSF54523">
    <property type="entry name" value="Pili subunits"/>
    <property type="match status" value="1"/>
</dbReference>
<dbReference type="EMBL" id="PUHY01000005">
    <property type="protein sequence ID" value="PQO37431.1"/>
    <property type="molecule type" value="Genomic_DNA"/>
</dbReference>
<feature type="domain" description="DUF1559" evidence="1">
    <location>
        <begin position="31"/>
        <end position="316"/>
    </location>
</feature>
<dbReference type="PANTHER" id="PTHR30093">
    <property type="entry name" value="GENERAL SECRETION PATHWAY PROTEIN G"/>
    <property type="match status" value="1"/>
</dbReference>
<organism evidence="2 3">
    <name type="scientific">Blastopirellula marina</name>
    <dbReference type="NCBI Taxonomy" id="124"/>
    <lineage>
        <taxon>Bacteria</taxon>
        <taxon>Pseudomonadati</taxon>
        <taxon>Planctomycetota</taxon>
        <taxon>Planctomycetia</taxon>
        <taxon>Pirellulales</taxon>
        <taxon>Pirellulaceae</taxon>
        <taxon>Blastopirellula</taxon>
    </lineage>
</organism>
<dbReference type="Gene3D" id="3.30.700.10">
    <property type="entry name" value="Glycoprotein, Type 4 Pilin"/>
    <property type="match status" value="1"/>
</dbReference>
<gene>
    <name evidence="2" type="ORF">C5Y83_05670</name>
</gene>
<dbReference type="Pfam" id="PF07963">
    <property type="entry name" value="N_methyl"/>
    <property type="match status" value="1"/>
</dbReference>
<accession>A0A2S8FZJ0</accession>
<reference evidence="2 3" key="1">
    <citation type="submission" date="2018-02" db="EMBL/GenBank/DDBJ databases">
        <title>Comparative genomes isolates from brazilian mangrove.</title>
        <authorList>
            <person name="Araujo J.E."/>
            <person name="Taketani R.G."/>
            <person name="Silva M.C.P."/>
            <person name="Loureco M.V."/>
            <person name="Andreote F.D."/>
        </authorList>
    </citation>
    <scope>NUCLEOTIDE SEQUENCE [LARGE SCALE GENOMIC DNA]</scope>
    <source>
        <strain evidence="2 3">Hex-1 MGV</strain>
    </source>
</reference>
<dbReference type="InterPro" id="IPR011453">
    <property type="entry name" value="DUF1559"/>
</dbReference>
<dbReference type="InterPro" id="IPR045584">
    <property type="entry name" value="Pilin-like"/>
</dbReference>
<dbReference type="AlphaFoldDB" id="A0A2S8FZJ0"/>
<evidence type="ECO:0000259" key="1">
    <source>
        <dbReference type="Pfam" id="PF07596"/>
    </source>
</evidence>
<dbReference type="NCBIfam" id="TIGR02532">
    <property type="entry name" value="IV_pilin_GFxxxE"/>
    <property type="match status" value="1"/>
</dbReference>
<comment type="caution">
    <text evidence="2">The sequence shown here is derived from an EMBL/GenBank/DDBJ whole genome shotgun (WGS) entry which is preliminary data.</text>
</comment>
<name>A0A2S8FZJ0_9BACT</name>
<dbReference type="InterPro" id="IPR012902">
    <property type="entry name" value="N_methyl_site"/>
</dbReference>
<dbReference type="NCBIfam" id="TIGR04294">
    <property type="entry name" value="pre_pil_HX9DG"/>
    <property type="match status" value="1"/>
</dbReference>
<evidence type="ECO:0000313" key="2">
    <source>
        <dbReference type="EMBL" id="PQO37431.1"/>
    </source>
</evidence>
<dbReference type="Pfam" id="PF07596">
    <property type="entry name" value="SBP_bac_10"/>
    <property type="match status" value="1"/>
</dbReference>
<dbReference type="InterPro" id="IPR027558">
    <property type="entry name" value="Pre_pil_HX9DG_C"/>
</dbReference>
<dbReference type="OrthoDB" id="248923at2"/>
<dbReference type="Proteomes" id="UP000238322">
    <property type="component" value="Unassembled WGS sequence"/>
</dbReference>